<name>A0ABP0R1Q3_9DINO</name>
<dbReference type="Proteomes" id="UP001642464">
    <property type="component" value="Unassembled WGS sequence"/>
</dbReference>
<sequence>MLELAEEDAEGYARFGGVQILQRAFYLNLGILGLGILGVLGRRREETMLPSMSLGKARVIGCCRCRPPKKKSRKTCYDAMVLILLIGGAECVHVGNHTDPDAVHATCPRFVRNCDHSLVFLDSGDTTKFRIYEEEYALSLMQKSAQMGLFALQANQSRHVESDGAKCRIAQTWFAGEEVCGSMPRMIYLQKDGMQELQRCRSIDLFDSRFLPNGEITRSEHKLNWYLYEPESTGRLSWFSQSARKSGLGYWRELIFCISNGQQCEQYWTERGMPAESRVTVVEPVVEEGRMNLLSILLPQRFPPTSVAFLFELASPQNECEDGAECYLYHERRRFDYHHDIVLQEGAFVRIYEWRYRDAGSATTSCGSGSDDSFDLTWTPEYHRMAEEGARADEGENTATPIGLAAQLKTPKSKVLGNELADAMAKEAFETQVFSTMSKVIKSQRTSAMLTRSLIRSLRNDRTRSLEDLARQEAKLTPKEFADALKALGVRNSKKPGFAQQLPMIQNSSGAIIDTTEELQRCWREYFSEQEDGIPVTAAELLRQSDDRWLTQTTKPTLDLLPTLYQIEQQFRKTSPGKAMFIDQVPGELLHRLPRRMAQIYFSLFCKQAAFVQEANIFKGGFLVPAYKKGNPKLIQNFRSLYISSTVGKSFHALYRGDLVEYFDAQRLDLQVGGVPGQGLTQPVQSLRLMQMQAIRAGRSYAILFVDVANAFYRLLRQHIVAVQGERRDVRTLFDRLELPPDSYAEFQTMLSQPPAIEASGAPEHLRQLFSEFYESTWFQLKHDQHLIQTRRGSRPGDTFADLCFSFALIKIVQVAVDRIVERYPALRISWNGLDSPIPGGIQCHKLDALMPIWADDLALAFDADSAEELIDMSREVVSIIFHRLRAAGLRPNLQTGKSELLIDVRGAGALEIRREMLRQNYSLQITGGEAPETIQMADLPLPIQQHWDVLHDLLVKSPGYWRRLMRTLVARSQLKETVPDEEFEAFFQRQAWLMTAIKMPGPSEEYPPDLCRILASLMSESQPHAEFLEEQPKWFMEAVALLTAKYDANATMGPDYCAAAWGIEQGKDPFAGRWQPLPRLTHVDREIFHHFATARRPFVLEPSVVESFGWPLDRWSQLRYFEQHPQVQAMEQLFNSSEGFRPIAVRCSPRAGGFRGLSCPMTPLEALQTLRRREELGPLSDDGLALYVGAWEYDADDCGLPAQEGLTAELQEVPFADCVLKSQLGSEHEAEQL</sequence>
<keyword evidence="1" id="KW-0812">Transmembrane</keyword>
<evidence type="ECO:0000313" key="3">
    <source>
        <dbReference type="Proteomes" id="UP001642464"/>
    </source>
</evidence>
<evidence type="ECO:0000313" key="2">
    <source>
        <dbReference type="EMBL" id="CAK9093052.1"/>
    </source>
</evidence>
<protein>
    <submittedName>
        <fullName evidence="2">RNase H domain-containing protein</fullName>
    </submittedName>
</protein>
<proteinExistence type="predicted"/>
<evidence type="ECO:0000256" key="1">
    <source>
        <dbReference type="SAM" id="Phobius"/>
    </source>
</evidence>
<gene>
    <name evidence="2" type="ORF">SCF082_LOCUS43774</name>
</gene>
<dbReference type="EMBL" id="CAXAMM010040418">
    <property type="protein sequence ID" value="CAK9093052.1"/>
    <property type="molecule type" value="Genomic_DNA"/>
</dbReference>
<keyword evidence="1" id="KW-0472">Membrane</keyword>
<comment type="caution">
    <text evidence="2">The sequence shown here is derived from an EMBL/GenBank/DDBJ whole genome shotgun (WGS) entry which is preliminary data.</text>
</comment>
<reference evidence="2 3" key="1">
    <citation type="submission" date="2024-02" db="EMBL/GenBank/DDBJ databases">
        <authorList>
            <person name="Chen Y."/>
            <person name="Shah S."/>
            <person name="Dougan E. K."/>
            <person name="Thang M."/>
            <person name="Chan C."/>
        </authorList>
    </citation>
    <scope>NUCLEOTIDE SEQUENCE [LARGE SCALE GENOMIC DNA]</scope>
</reference>
<accession>A0ABP0R1Q3</accession>
<feature type="transmembrane region" description="Helical" evidence="1">
    <location>
        <begin position="20"/>
        <end position="40"/>
    </location>
</feature>
<keyword evidence="3" id="KW-1185">Reference proteome</keyword>
<keyword evidence="1" id="KW-1133">Transmembrane helix</keyword>
<organism evidence="2 3">
    <name type="scientific">Durusdinium trenchii</name>
    <dbReference type="NCBI Taxonomy" id="1381693"/>
    <lineage>
        <taxon>Eukaryota</taxon>
        <taxon>Sar</taxon>
        <taxon>Alveolata</taxon>
        <taxon>Dinophyceae</taxon>
        <taxon>Suessiales</taxon>
        <taxon>Symbiodiniaceae</taxon>
        <taxon>Durusdinium</taxon>
    </lineage>
</organism>